<gene>
    <name evidence="1" type="ORF">F5613_002035</name>
</gene>
<name>A0A8E1ZY42_9PORP</name>
<dbReference type="EMBL" id="JACCCY010000003">
    <property type="protein sequence ID" value="NYI49905.1"/>
    <property type="molecule type" value="Genomic_DNA"/>
</dbReference>
<sequence>MDLVKINEMLLKTLQYGRDMVKNLCQKKLPYFGQLKRVLKELKEGYEKESILQFLLGWAKGEIEGKILHWKELAASFIKEFHKAKNAENKAQSKDKSRNEPLPIDMTKRELIILFIRQMYDAGAFPNCSLNRLSHFLNDTFNLDKSYRTITNNLIKFKVDKEKDFVYYATLFLEQKKRECSEEFTK</sequence>
<comment type="caution">
    <text evidence="1">The sequence shown here is derived from an EMBL/GenBank/DDBJ whole genome shotgun (WGS) entry which is preliminary data.</text>
</comment>
<keyword evidence="2" id="KW-1185">Reference proteome</keyword>
<evidence type="ECO:0000313" key="1">
    <source>
        <dbReference type="EMBL" id="NYI49905.1"/>
    </source>
</evidence>
<evidence type="ECO:0000313" key="2">
    <source>
        <dbReference type="Proteomes" id="UP000574332"/>
    </source>
</evidence>
<proteinExistence type="predicted"/>
<reference evidence="1 2" key="1">
    <citation type="submission" date="2020-07" db="EMBL/GenBank/DDBJ databases">
        <title>Genomic Encyclopedia of Type Strains, Phase IV (KMG-IV): sequencing the most valuable type-strain genomes for metagenomic binning, comparative biology and taxonomic classification.</title>
        <authorList>
            <person name="Goeker M."/>
        </authorList>
    </citation>
    <scope>NUCLEOTIDE SEQUENCE [LARGE SCALE GENOMIC DNA]</scope>
    <source>
        <strain evidence="1 2">DSM 23697</strain>
    </source>
</reference>
<dbReference type="RefSeq" id="WP_179399627.1">
    <property type="nucleotide sequence ID" value="NZ_JACCCY010000003.1"/>
</dbReference>
<dbReference type="AlphaFoldDB" id="A0A8E1ZY42"/>
<protein>
    <submittedName>
        <fullName evidence="1">Uncharacterized protein</fullName>
    </submittedName>
</protein>
<accession>A0A8E1ZY42</accession>
<dbReference type="Proteomes" id="UP000574332">
    <property type="component" value="Unassembled WGS sequence"/>
</dbReference>
<organism evidence="1 2">
    <name type="scientific">Macellibacteroides fermentans</name>
    <dbReference type="NCBI Taxonomy" id="879969"/>
    <lineage>
        <taxon>Bacteria</taxon>
        <taxon>Pseudomonadati</taxon>
        <taxon>Bacteroidota</taxon>
        <taxon>Bacteroidia</taxon>
        <taxon>Bacteroidales</taxon>
        <taxon>Porphyromonadaceae</taxon>
        <taxon>Macellibacteroides</taxon>
    </lineage>
</organism>